<sequence length="34" mass="4085">MVSFSRLPQVFQYRLMLQRCQRPLPGLVVKFFQA</sequence>
<organism evidence="1">
    <name type="scientific">Myoviridae sp. ctxym25</name>
    <dbReference type="NCBI Taxonomy" id="2825210"/>
    <lineage>
        <taxon>Viruses</taxon>
        <taxon>Duplodnaviria</taxon>
        <taxon>Heunggongvirae</taxon>
        <taxon>Uroviricota</taxon>
        <taxon>Caudoviricetes</taxon>
    </lineage>
</organism>
<accession>A0A8S5QIH3</accession>
<name>A0A8S5QIH3_9CAUD</name>
<reference evidence="1" key="1">
    <citation type="journal article" date="2021" name="Proc. Natl. Acad. Sci. U.S.A.">
        <title>A Catalog of Tens of Thousands of Viruses from Human Metagenomes Reveals Hidden Associations with Chronic Diseases.</title>
        <authorList>
            <person name="Tisza M.J."/>
            <person name="Buck C.B."/>
        </authorList>
    </citation>
    <scope>NUCLEOTIDE SEQUENCE</scope>
    <source>
        <strain evidence="1">Ctxym25</strain>
    </source>
</reference>
<dbReference type="EMBL" id="BK015658">
    <property type="protein sequence ID" value="DAE18577.1"/>
    <property type="molecule type" value="Genomic_DNA"/>
</dbReference>
<proteinExistence type="predicted"/>
<protein>
    <submittedName>
        <fullName evidence="1">Uncharacterized protein</fullName>
    </submittedName>
</protein>
<evidence type="ECO:0000313" key="1">
    <source>
        <dbReference type="EMBL" id="DAE18577.1"/>
    </source>
</evidence>